<dbReference type="Pfam" id="PF00560">
    <property type="entry name" value="LRR_1"/>
    <property type="match status" value="5"/>
</dbReference>
<feature type="domain" description="Protein kinase" evidence="23">
    <location>
        <begin position="789"/>
        <end position="1060"/>
    </location>
</feature>
<proteinExistence type="inferred from homology"/>
<comment type="catalytic activity">
    <reaction evidence="20">
        <text>L-seryl-[protein] + ATP = O-phospho-L-seryl-[protein] + ADP + H(+)</text>
        <dbReference type="Rhea" id="RHEA:17989"/>
        <dbReference type="Rhea" id="RHEA-COMP:9863"/>
        <dbReference type="Rhea" id="RHEA-COMP:11604"/>
        <dbReference type="ChEBI" id="CHEBI:15378"/>
        <dbReference type="ChEBI" id="CHEBI:29999"/>
        <dbReference type="ChEBI" id="CHEBI:30616"/>
        <dbReference type="ChEBI" id="CHEBI:83421"/>
        <dbReference type="ChEBI" id="CHEBI:456216"/>
        <dbReference type="EC" id="2.7.11.1"/>
    </reaction>
</comment>
<keyword evidence="16 22" id="KW-0472">Membrane</keyword>
<evidence type="ECO:0000256" key="9">
    <source>
        <dbReference type="ARBA" id="ARBA00022692"/>
    </source>
</evidence>
<dbReference type="PANTHER" id="PTHR48005:SF93">
    <property type="entry name" value="PROTEIN KINASE DOMAIN-CONTAINING PROTEIN"/>
    <property type="match status" value="1"/>
</dbReference>
<keyword evidence="14 21" id="KW-0067">ATP-binding</keyword>
<feature type="transmembrane region" description="Helical" evidence="22">
    <location>
        <begin position="727"/>
        <end position="747"/>
    </location>
</feature>
<sequence>MDTLCPSAGPLSIRPETALSNFRQQVMRQQPHSLCKRRRSNGIPVPFLGPALVAAVLLCLAAPISSCTEQDKISLLQFLAGTSSDGGLKASWQNGTDCCTWEGIICGTDGTVTDVLLASKGLEGSISPSLGELTGLLRLNLSQNSLSGGLPLELVSSSSIIVIDVSFNLLKGNMLELPSSTAGRSLQVLNISSNLFTGQFPSTTWRLMENLIALNASNNSFTGRIPTHFCKSLPSLEVLELDYNRFSGSIPLEVGTCSKLRVLNAGQNNLNGTLPDELFNATSLQHLSLPNNALHGLLDGAHIMNLRNLITFDLGGNNFSGKIPDSIGQLKRLEKLHLNNNMMFGELPSALSICSNLITIDLKSNYFNGELSKVNFSTLSNLRTLDLHDNNFTGAIPESIYYCSSLIVLRLSVNHFHGEISSRIGNLKYLSFFSIGNNNITNIANALHVLKQCQNLKTLLIGHNFRGESMPEDYTVEGLENLQVLDIRNCQLFGKMPIWISKLESLEMLILSNNQLTGSVPAWIKALSNLFYLDISSNSITGEIPIALMDMPKLKSEKTEAHLDPRVSELPAQATPSLQYRIQTTFPRALDLSNNKLTGEIPLEIGQLKVIASLNLSFNGLTGQIPEPISNLTYLQVLDLSRNNLTCTIPAALNKLHFLSAFNISNNDLGGPIPSGGQFNAFSPSSFNGNTKLCGPFLRRSCDSAEGFPPCSSETQGRGKRKRYKTILLATVPALISLVLVALILMFRKERKKSKSINTVRVTQENAFSVWSFDGANVFKQIVEATNDFSEIHCIGTGGYGSVYKATLATCEIFAVKKIHMVEDECCINESMFNREIDALVQIRHRNIVKLFGYCSSIKGRFLIYEYMERGNLAETLKTNERAIELNWKRRINIALDVLHALAYMHHDCLSPIVHRDITSNNILLDVEFRAFISDFGTAKILNVNSPNLTRLVGTKGYIAPELAYTENVTEKCDVYSFGVLVLELFMGSHPGNLLSTIYLTTNKNDVCLKDLLDSRLELQDAETAREIYIVLSVAVQCLEPNPSRRPTARRASDELSAGIKIRDDHHISQGMGFRVLSTNDADYEP</sequence>
<dbReference type="InterPro" id="IPR001611">
    <property type="entry name" value="Leu-rich_rpt"/>
</dbReference>
<keyword evidence="5" id="KW-0723">Serine/threonine-protein kinase</keyword>
<keyword evidence="18" id="KW-0325">Glycoprotein</keyword>
<dbReference type="EC" id="2.7.11.1" evidence="3"/>
<evidence type="ECO:0000256" key="22">
    <source>
        <dbReference type="SAM" id="Phobius"/>
    </source>
</evidence>
<keyword evidence="13" id="KW-0418">Kinase</keyword>
<keyword evidence="25" id="KW-1185">Reference proteome</keyword>
<dbReference type="InterPro" id="IPR011009">
    <property type="entry name" value="Kinase-like_dom_sf"/>
</dbReference>
<dbReference type="FunFam" id="3.80.10.10:FF:000213">
    <property type="entry name" value="Tyrosine-sulfated glycopeptide receptor 1"/>
    <property type="match status" value="1"/>
</dbReference>
<dbReference type="InterPro" id="IPR000719">
    <property type="entry name" value="Prot_kinase_dom"/>
</dbReference>
<dbReference type="Pfam" id="PF23598">
    <property type="entry name" value="LRR_14"/>
    <property type="match status" value="1"/>
</dbReference>
<evidence type="ECO:0000256" key="20">
    <source>
        <dbReference type="ARBA" id="ARBA00048679"/>
    </source>
</evidence>
<gene>
    <name evidence="24" type="ORF">QYE76_037641</name>
</gene>
<dbReference type="Gene3D" id="3.80.10.10">
    <property type="entry name" value="Ribonuclease Inhibitor"/>
    <property type="match status" value="4"/>
</dbReference>
<evidence type="ECO:0000256" key="18">
    <source>
        <dbReference type="ARBA" id="ARBA00023180"/>
    </source>
</evidence>
<dbReference type="AlphaFoldDB" id="A0AAD8QHK9"/>
<dbReference type="InterPro" id="IPR013210">
    <property type="entry name" value="LRR_N_plant-typ"/>
</dbReference>
<evidence type="ECO:0000256" key="4">
    <source>
        <dbReference type="ARBA" id="ARBA00022475"/>
    </source>
</evidence>
<dbReference type="GO" id="GO:0005524">
    <property type="term" value="F:ATP binding"/>
    <property type="evidence" value="ECO:0007669"/>
    <property type="project" value="UniProtKB-UniRule"/>
</dbReference>
<comment type="similarity">
    <text evidence="2">Belongs to the RLP family.</text>
</comment>
<dbReference type="InterPro" id="IPR051420">
    <property type="entry name" value="Ser_Thr_Kinases_DiverseReg"/>
</dbReference>
<evidence type="ECO:0000256" key="14">
    <source>
        <dbReference type="ARBA" id="ARBA00022840"/>
    </source>
</evidence>
<dbReference type="SUPFAM" id="SSF52047">
    <property type="entry name" value="RNI-like"/>
    <property type="match status" value="1"/>
</dbReference>
<evidence type="ECO:0000256" key="13">
    <source>
        <dbReference type="ARBA" id="ARBA00022777"/>
    </source>
</evidence>
<comment type="subcellular location">
    <subcellularLocation>
        <location evidence="1">Cell membrane</location>
        <topology evidence="1">Single-pass type I membrane protein</topology>
    </subcellularLocation>
</comment>
<evidence type="ECO:0000256" key="7">
    <source>
        <dbReference type="ARBA" id="ARBA00022614"/>
    </source>
</evidence>
<dbReference type="SUPFAM" id="SSF56112">
    <property type="entry name" value="Protein kinase-like (PK-like)"/>
    <property type="match status" value="1"/>
</dbReference>
<evidence type="ECO:0000256" key="17">
    <source>
        <dbReference type="ARBA" id="ARBA00023170"/>
    </source>
</evidence>
<dbReference type="GO" id="GO:0004674">
    <property type="term" value="F:protein serine/threonine kinase activity"/>
    <property type="evidence" value="ECO:0007669"/>
    <property type="project" value="UniProtKB-KW"/>
</dbReference>
<evidence type="ECO:0000256" key="16">
    <source>
        <dbReference type="ARBA" id="ARBA00023136"/>
    </source>
</evidence>
<keyword evidence="9 22" id="KW-0812">Transmembrane</keyword>
<comment type="caution">
    <text evidence="24">The sequence shown here is derived from an EMBL/GenBank/DDBJ whole genome shotgun (WGS) entry which is preliminary data.</text>
</comment>
<evidence type="ECO:0000313" key="24">
    <source>
        <dbReference type="EMBL" id="KAK1601378.1"/>
    </source>
</evidence>
<evidence type="ECO:0000256" key="6">
    <source>
        <dbReference type="ARBA" id="ARBA00022553"/>
    </source>
</evidence>
<evidence type="ECO:0000313" key="25">
    <source>
        <dbReference type="Proteomes" id="UP001231189"/>
    </source>
</evidence>
<evidence type="ECO:0000256" key="11">
    <source>
        <dbReference type="ARBA" id="ARBA00022737"/>
    </source>
</evidence>
<dbReference type="Pfam" id="PF13855">
    <property type="entry name" value="LRR_8"/>
    <property type="match status" value="1"/>
</dbReference>
<keyword evidence="6" id="KW-0597">Phosphoprotein</keyword>
<keyword evidence="7" id="KW-0433">Leucine-rich repeat</keyword>
<evidence type="ECO:0000256" key="5">
    <source>
        <dbReference type="ARBA" id="ARBA00022527"/>
    </source>
</evidence>
<dbReference type="Gene3D" id="1.10.510.10">
    <property type="entry name" value="Transferase(Phosphotransferase) domain 1"/>
    <property type="match status" value="1"/>
</dbReference>
<dbReference type="PROSITE" id="PS00109">
    <property type="entry name" value="PROTEIN_KINASE_TYR"/>
    <property type="match status" value="1"/>
</dbReference>
<feature type="binding site" evidence="21">
    <location>
        <position position="818"/>
    </location>
    <ligand>
        <name>ATP</name>
        <dbReference type="ChEBI" id="CHEBI:30616"/>
    </ligand>
</feature>
<evidence type="ECO:0000259" key="23">
    <source>
        <dbReference type="PROSITE" id="PS50011"/>
    </source>
</evidence>
<dbReference type="SMART" id="SM00369">
    <property type="entry name" value="LRR_TYP"/>
    <property type="match status" value="7"/>
</dbReference>
<reference evidence="24" key="1">
    <citation type="submission" date="2023-07" db="EMBL/GenBank/DDBJ databases">
        <title>A chromosome-level genome assembly of Lolium multiflorum.</title>
        <authorList>
            <person name="Chen Y."/>
            <person name="Copetti D."/>
            <person name="Kolliker R."/>
            <person name="Studer B."/>
        </authorList>
    </citation>
    <scope>NUCLEOTIDE SEQUENCE</scope>
    <source>
        <strain evidence="24">02402/16</strain>
        <tissue evidence="24">Leaf</tissue>
    </source>
</reference>
<evidence type="ECO:0000256" key="19">
    <source>
        <dbReference type="ARBA" id="ARBA00047899"/>
    </source>
</evidence>
<dbReference type="PROSITE" id="PS50011">
    <property type="entry name" value="PROTEIN_KINASE_DOM"/>
    <property type="match status" value="1"/>
</dbReference>
<dbReference type="FunFam" id="3.80.10.10:FF:000403">
    <property type="entry name" value="Receptor-like protein 2"/>
    <property type="match status" value="1"/>
</dbReference>
<organism evidence="24 25">
    <name type="scientific">Lolium multiflorum</name>
    <name type="common">Italian ryegrass</name>
    <name type="synonym">Lolium perenne subsp. multiflorum</name>
    <dbReference type="NCBI Taxonomy" id="4521"/>
    <lineage>
        <taxon>Eukaryota</taxon>
        <taxon>Viridiplantae</taxon>
        <taxon>Streptophyta</taxon>
        <taxon>Embryophyta</taxon>
        <taxon>Tracheophyta</taxon>
        <taxon>Spermatophyta</taxon>
        <taxon>Magnoliopsida</taxon>
        <taxon>Liliopsida</taxon>
        <taxon>Poales</taxon>
        <taxon>Poaceae</taxon>
        <taxon>BOP clade</taxon>
        <taxon>Pooideae</taxon>
        <taxon>Poodae</taxon>
        <taxon>Poeae</taxon>
        <taxon>Poeae Chloroplast Group 2 (Poeae type)</taxon>
        <taxon>Loliodinae</taxon>
        <taxon>Loliinae</taxon>
        <taxon>Lolium</taxon>
    </lineage>
</organism>
<evidence type="ECO:0000256" key="1">
    <source>
        <dbReference type="ARBA" id="ARBA00004251"/>
    </source>
</evidence>
<evidence type="ECO:0000256" key="21">
    <source>
        <dbReference type="PROSITE-ProRule" id="PRU10141"/>
    </source>
</evidence>
<dbReference type="FunFam" id="3.30.200.20:FF:000309">
    <property type="entry name" value="Leucine-rich repeat receptor protein kinase MSP1"/>
    <property type="match status" value="1"/>
</dbReference>
<dbReference type="PANTHER" id="PTHR48005">
    <property type="entry name" value="LEUCINE RICH REPEAT KINASE 2"/>
    <property type="match status" value="1"/>
</dbReference>
<evidence type="ECO:0000256" key="2">
    <source>
        <dbReference type="ARBA" id="ARBA00009592"/>
    </source>
</evidence>
<dbReference type="InterPro" id="IPR055414">
    <property type="entry name" value="LRR_R13L4/SHOC2-like"/>
</dbReference>
<dbReference type="EMBL" id="JAUUTY010000453">
    <property type="protein sequence ID" value="KAK1601378.1"/>
    <property type="molecule type" value="Genomic_DNA"/>
</dbReference>
<dbReference type="SUPFAM" id="SSF52058">
    <property type="entry name" value="L domain-like"/>
    <property type="match status" value="1"/>
</dbReference>
<keyword evidence="8" id="KW-0808">Transferase</keyword>
<dbReference type="FunFam" id="3.80.10.10:FF:000530">
    <property type="entry name" value="Receptor-like protein 2"/>
    <property type="match status" value="1"/>
</dbReference>
<keyword evidence="17" id="KW-0675">Receptor</keyword>
<comment type="catalytic activity">
    <reaction evidence="19">
        <text>L-threonyl-[protein] + ATP = O-phospho-L-threonyl-[protein] + ADP + H(+)</text>
        <dbReference type="Rhea" id="RHEA:46608"/>
        <dbReference type="Rhea" id="RHEA-COMP:11060"/>
        <dbReference type="Rhea" id="RHEA-COMP:11605"/>
        <dbReference type="ChEBI" id="CHEBI:15378"/>
        <dbReference type="ChEBI" id="CHEBI:30013"/>
        <dbReference type="ChEBI" id="CHEBI:30616"/>
        <dbReference type="ChEBI" id="CHEBI:61977"/>
        <dbReference type="ChEBI" id="CHEBI:456216"/>
        <dbReference type="EC" id="2.7.11.1"/>
    </reaction>
</comment>
<evidence type="ECO:0000256" key="8">
    <source>
        <dbReference type="ARBA" id="ARBA00022679"/>
    </source>
</evidence>
<dbReference type="FunFam" id="1.10.510.10:FF:000479">
    <property type="entry name" value="Leucine-rich repeat receptor-like protein kinase"/>
    <property type="match status" value="1"/>
</dbReference>
<keyword evidence="12 21" id="KW-0547">Nucleotide-binding</keyword>
<protein>
    <recommendedName>
        <fullName evidence="3">non-specific serine/threonine protein kinase</fullName>
        <ecNumber evidence="3">2.7.11.1</ecNumber>
    </recommendedName>
</protein>
<keyword evidence="10" id="KW-0732">Signal</keyword>
<evidence type="ECO:0000256" key="12">
    <source>
        <dbReference type="ARBA" id="ARBA00022741"/>
    </source>
</evidence>
<evidence type="ECO:0000256" key="15">
    <source>
        <dbReference type="ARBA" id="ARBA00022989"/>
    </source>
</evidence>
<dbReference type="InterPro" id="IPR008266">
    <property type="entry name" value="Tyr_kinase_AS"/>
</dbReference>
<dbReference type="Pfam" id="PF08263">
    <property type="entry name" value="LRRNT_2"/>
    <property type="match status" value="1"/>
</dbReference>
<name>A0AAD8QHK9_LOLMU</name>
<keyword evidence="15 22" id="KW-1133">Transmembrane helix</keyword>
<dbReference type="Pfam" id="PF00069">
    <property type="entry name" value="Pkinase"/>
    <property type="match status" value="1"/>
</dbReference>
<dbReference type="Proteomes" id="UP001231189">
    <property type="component" value="Unassembled WGS sequence"/>
</dbReference>
<keyword evidence="4" id="KW-1003">Cell membrane</keyword>
<dbReference type="InterPro" id="IPR003591">
    <property type="entry name" value="Leu-rich_rpt_typical-subtyp"/>
</dbReference>
<dbReference type="InterPro" id="IPR032675">
    <property type="entry name" value="LRR_dom_sf"/>
</dbReference>
<dbReference type="PROSITE" id="PS00107">
    <property type="entry name" value="PROTEIN_KINASE_ATP"/>
    <property type="match status" value="1"/>
</dbReference>
<evidence type="ECO:0000256" key="3">
    <source>
        <dbReference type="ARBA" id="ARBA00012513"/>
    </source>
</evidence>
<accession>A0AAD8QHK9</accession>
<dbReference type="Gene3D" id="3.30.200.20">
    <property type="entry name" value="Phosphorylase Kinase, domain 1"/>
    <property type="match status" value="1"/>
</dbReference>
<dbReference type="GO" id="GO:0005886">
    <property type="term" value="C:plasma membrane"/>
    <property type="evidence" value="ECO:0007669"/>
    <property type="project" value="UniProtKB-SubCell"/>
</dbReference>
<evidence type="ECO:0000256" key="10">
    <source>
        <dbReference type="ARBA" id="ARBA00022729"/>
    </source>
</evidence>
<dbReference type="InterPro" id="IPR017441">
    <property type="entry name" value="Protein_kinase_ATP_BS"/>
</dbReference>
<keyword evidence="11" id="KW-0677">Repeat</keyword>